<feature type="repeat" description="ANK" evidence="3">
    <location>
        <begin position="235"/>
        <end position="267"/>
    </location>
</feature>
<dbReference type="InterPro" id="IPR036770">
    <property type="entry name" value="Ankyrin_rpt-contain_sf"/>
</dbReference>
<feature type="repeat" description="ANK" evidence="3">
    <location>
        <begin position="301"/>
        <end position="333"/>
    </location>
</feature>
<sequence length="500" mass="54656">MQFTDLGDLPILLIAEVLGQDRDINALVRVNRTLYKLLNPVLYRHNIRYSGNSALKWGVSNCLEGTVRLSLVYGAPIEFSTGSVSGEDDDERDTDEQLEHAYGYENMSLVCIAAKKGNPYILRLLLEHGANPNCGYGRCRRVPISLAVQYGHDPIFTLLNEHGADMNPEDDPPLYLALLKGSVENVKMLLEAGANLEIFQANTGLSAVEGAVRTGDKDMFEFLVLSQRLNPYDCNGHTVLDIAAQAGQIDLAKYFLRYGLNPEREDSNERTAIFFAAMYGHLEIVESLLAARVNADKPDVNGTTPLSAAVKGNHREVSKALLCHDVDPESVDFMGRTPLYWAVHCGDPALVELLLTSNGVDPNFQAQYNHTFVALAASNGNILVVKALLDHGADPTIRDFFGRTPIVLAAIEGRTNVIKTLVKHGVDVNSADNAGRTALFWASGEDHLDTVKVLLRYGADTDKPDKGGRTPISRATERGHLRIVKVLLQHGANAEAGDNC</sequence>
<name>A0A1Q5U7D4_9EURO</name>
<keyword evidence="1" id="KW-0677">Repeat</keyword>
<dbReference type="InterPro" id="IPR002110">
    <property type="entry name" value="Ankyrin_rpt"/>
</dbReference>
<dbReference type="SUPFAM" id="SSF48403">
    <property type="entry name" value="Ankyrin repeat"/>
    <property type="match status" value="1"/>
</dbReference>
<evidence type="ECO:0000313" key="5">
    <source>
        <dbReference type="Proteomes" id="UP000186955"/>
    </source>
</evidence>
<dbReference type="Proteomes" id="UP000186955">
    <property type="component" value="Unassembled WGS sequence"/>
</dbReference>
<evidence type="ECO:0000256" key="1">
    <source>
        <dbReference type="ARBA" id="ARBA00022737"/>
    </source>
</evidence>
<dbReference type="PRINTS" id="PR01415">
    <property type="entry name" value="ANKYRIN"/>
</dbReference>
<comment type="caution">
    <text evidence="4">The sequence shown here is derived from an EMBL/GenBank/DDBJ whole genome shotgun (WGS) entry which is preliminary data.</text>
</comment>
<keyword evidence="2 3" id="KW-0040">ANK repeat</keyword>
<feature type="repeat" description="ANK" evidence="3">
    <location>
        <begin position="467"/>
        <end position="499"/>
    </location>
</feature>
<feature type="repeat" description="ANK" evidence="3">
    <location>
        <begin position="139"/>
        <end position="171"/>
    </location>
</feature>
<dbReference type="AlphaFoldDB" id="A0A1Q5U7D4"/>
<dbReference type="PANTHER" id="PTHR24188:SF29">
    <property type="entry name" value="GH09064P"/>
    <property type="match status" value="1"/>
</dbReference>
<dbReference type="Gene3D" id="1.25.40.20">
    <property type="entry name" value="Ankyrin repeat-containing domain"/>
    <property type="match status" value="2"/>
</dbReference>
<reference evidence="4 5" key="1">
    <citation type="submission" date="2016-10" db="EMBL/GenBank/DDBJ databases">
        <title>Genome sequence of the ascomycete fungus Penicillium subrubescens.</title>
        <authorList>
            <person name="De Vries R.P."/>
            <person name="Peng M."/>
            <person name="Dilokpimol A."/>
            <person name="Hilden K."/>
            <person name="Makela M.R."/>
            <person name="Grigoriev I."/>
            <person name="Riley R."/>
            <person name="Granchi Z."/>
        </authorList>
    </citation>
    <scope>NUCLEOTIDE SEQUENCE [LARGE SCALE GENOMIC DNA]</scope>
    <source>
        <strain evidence="4 5">CBS 132785</strain>
    </source>
</reference>
<dbReference type="PANTHER" id="PTHR24188">
    <property type="entry name" value="ANKYRIN REPEAT PROTEIN"/>
    <property type="match status" value="1"/>
</dbReference>
<dbReference type="STRING" id="1316194.A0A1Q5U7D4"/>
<feature type="repeat" description="ANK" evidence="3">
    <location>
        <begin position="434"/>
        <end position="466"/>
    </location>
</feature>
<dbReference type="EMBL" id="MNBE01000569">
    <property type="protein sequence ID" value="OKP08358.1"/>
    <property type="molecule type" value="Genomic_DNA"/>
</dbReference>
<evidence type="ECO:0000313" key="4">
    <source>
        <dbReference type="EMBL" id="OKP08358.1"/>
    </source>
</evidence>
<dbReference type="Pfam" id="PF12796">
    <property type="entry name" value="Ank_2"/>
    <property type="match status" value="3"/>
</dbReference>
<feature type="repeat" description="ANK" evidence="3">
    <location>
        <begin position="169"/>
        <end position="201"/>
    </location>
</feature>
<feature type="repeat" description="ANK" evidence="3">
    <location>
        <begin position="368"/>
        <end position="400"/>
    </location>
</feature>
<dbReference type="SMART" id="SM00248">
    <property type="entry name" value="ANK"/>
    <property type="match status" value="12"/>
</dbReference>
<keyword evidence="5" id="KW-1185">Reference proteome</keyword>
<evidence type="ECO:0000256" key="2">
    <source>
        <dbReference type="ARBA" id="ARBA00023043"/>
    </source>
</evidence>
<accession>A0A1Q5U7D4</accession>
<organism evidence="4 5">
    <name type="scientific">Penicillium subrubescens</name>
    <dbReference type="NCBI Taxonomy" id="1316194"/>
    <lineage>
        <taxon>Eukaryota</taxon>
        <taxon>Fungi</taxon>
        <taxon>Dikarya</taxon>
        <taxon>Ascomycota</taxon>
        <taxon>Pezizomycotina</taxon>
        <taxon>Eurotiomycetes</taxon>
        <taxon>Eurotiomycetidae</taxon>
        <taxon>Eurotiales</taxon>
        <taxon>Aspergillaceae</taxon>
        <taxon>Penicillium</taxon>
    </lineage>
</organism>
<dbReference type="OrthoDB" id="341259at2759"/>
<feature type="repeat" description="ANK" evidence="3">
    <location>
        <begin position="401"/>
        <end position="433"/>
    </location>
</feature>
<dbReference type="Pfam" id="PF00023">
    <property type="entry name" value="Ank"/>
    <property type="match status" value="2"/>
</dbReference>
<dbReference type="PROSITE" id="PS50297">
    <property type="entry name" value="ANK_REP_REGION"/>
    <property type="match status" value="6"/>
</dbReference>
<feature type="repeat" description="ANK" evidence="3">
    <location>
        <begin position="268"/>
        <end position="300"/>
    </location>
</feature>
<protein>
    <submittedName>
        <fullName evidence="4">Ankyrin repeat domain-containing protein 50</fullName>
    </submittedName>
</protein>
<gene>
    <name evidence="4" type="ORF">PENSUB_5725</name>
</gene>
<evidence type="ECO:0000256" key="3">
    <source>
        <dbReference type="PROSITE-ProRule" id="PRU00023"/>
    </source>
</evidence>
<feature type="repeat" description="ANK" evidence="3">
    <location>
        <begin position="334"/>
        <end position="367"/>
    </location>
</feature>
<proteinExistence type="predicted"/>
<dbReference type="PROSITE" id="PS50088">
    <property type="entry name" value="ANK_REPEAT"/>
    <property type="match status" value="10"/>
</dbReference>